<dbReference type="PRINTS" id="PR00380">
    <property type="entry name" value="KINESINHEAVY"/>
</dbReference>
<dbReference type="GO" id="GO:0005524">
    <property type="term" value="F:ATP binding"/>
    <property type="evidence" value="ECO:0007669"/>
    <property type="project" value="UniProtKB-UniRule"/>
</dbReference>
<dbReference type="GO" id="GO:0005874">
    <property type="term" value="C:microtubule"/>
    <property type="evidence" value="ECO:0007669"/>
    <property type="project" value="UniProtKB-KW"/>
</dbReference>
<keyword evidence="7 17" id="KW-0547">Nucleotide-binding</keyword>
<keyword evidence="13" id="KW-0206">Cytoskeleton</keyword>
<keyword evidence="22" id="KW-1185">Reference proteome</keyword>
<dbReference type="AlphaFoldDB" id="A0AAV7V385"/>
<feature type="coiled-coil region" evidence="18">
    <location>
        <begin position="522"/>
        <end position="567"/>
    </location>
</feature>
<evidence type="ECO:0000256" key="4">
    <source>
        <dbReference type="ARBA" id="ARBA00022490"/>
    </source>
</evidence>
<dbReference type="Gene3D" id="1.10.287.1490">
    <property type="match status" value="1"/>
</dbReference>
<accession>A0AAV7V385</accession>
<evidence type="ECO:0000256" key="6">
    <source>
        <dbReference type="ARBA" id="ARBA00022701"/>
    </source>
</evidence>
<comment type="similarity">
    <text evidence="17">Belongs to the TRAFAC class myosin-kinesin ATPase superfamily. Kinesin family.</text>
</comment>
<dbReference type="GO" id="GO:0005871">
    <property type="term" value="C:kinesin complex"/>
    <property type="evidence" value="ECO:0007669"/>
    <property type="project" value="UniProtKB-ARBA"/>
</dbReference>
<feature type="coiled-coil region" evidence="18">
    <location>
        <begin position="208"/>
        <end position="257"/>
    </location>
</feature>
<dbReference type="Pfam" id="PF00225">
    <property type="entry name" value="Kinesin"/>
    <property type="match status" value="1"/>
</dbReference>
<evidence type="ECO:0000259" key="20">
    <source>
        <dbReference type="PROSITE" id="PS50067"/>
    </source>
</evidence>
<keyword evidence="9" id="KW-0965">Cell junction</keyword>
<organism evidence="21 22">
    <name type="scientific">Pleurodeles waltl</name>
    <name type="common">Iberian ribbed newt</name>
    <dbReference type="NCBI Taxonomy" id="8319"/>
    <lineage>
        <taxon>Eukaryota</taxon>
        <taxon>Metazoa</taxon>
        <taxon>Chordata</taxon>
        <taxon>Craniata</taxon>
        <taxon>Vertebrata</taxon>
        <taxon>Euteleostomi</taxon>
        <taxon>Amphibia</taxon>
        <taxon>Batrachia</taxon>
        <taxon>Caudata</taxon>
        <taxon>Salamandroidea</taxon>
        <taxon>Salamandridae</taxon>
        <taxon>Pleurodelinae</taxon>
        <taxon>Pleurodeles</taxon>
    </lineage>
</organism>
<keyword evidence="12 17" id="KW-0505">Motor protein</keyword>
<feature type="region of interest" description="Disordered" evidence="19">
    <location>
        <begin position="69"/>
        <end position="155"/>
    </location>
</feature>
<dbReference type="GO" id="GO:0008017">
    <property type="term" value="F:microtubule binding"/>
    <property type="evidence" value="ECO:0007669"/>
    <property type="project" value="InterPro"/>
</dbReference>
<dbReference type="InterPro" id="IPR019821">
    <property type="entry name" value="Kinesin_motor_CS"/>
</dbReference>
<proteinExistence type="inferred from homology"/>
<dbReference type="InterPro" id="IPR036961">
    <property type="entry name" value="Kinesin_motor_dom_sf"/>
</dbReference>
<evidence type="ECO:0000256" key="14">
    <source>
        <dbReference type="ARBA" id="ARBA00023329"/>
    </source>
</evidence>
<evidence type="ECO:0000313" key="22">
    <source>
        <dbReference type="Proteomes" id="UP001066276"/>
    </source>
</evidence>
<evidence type="ECO:0000313" key="21">
    <source>
        <dbReference type="EMBL" id="KAJ1195071.1"/>
    </source>
</evidence>
<dbReference type="PANTHER" id="PTHR47972">
    <property type="entry name" value="KINESIN-LIKE PROTEIN KLP-3"/>
    <property type="match status" value="1"/>
</dbReference>
<dbReference type="GO" id="GO:0007018">
    <property type="term" value="P:microtubule-based movement"/>
    <property type="evidence" value="ECO:0007669"/>
    <property type="project" value="InterPro"/>
</dbReference>
<comment type="caution">
    <text evidence="21">The sequence shown here is derived from an EMBL/GenBank/DDBJ whole genome shotgun (WGS) entry which is preliminary data.</text>
</comment>
<protein>
    <recommendedName>
        <fullName evidence="16">Kinesin-like protein KIFC3</fullName>
    </recommendedName>
</protein>
<dbReference type="PROSITE" id="PS50067">
    <property type="entry name" value="KINESIN_MOTOR_2"/>
    <property type="match status" value="1"/>
</dbReference>
<evidence type="ECO:0000256" key="18">
    <source>
        <dbReference type="SAM" id="Coils"/>
    </source>
</evidence>
<dbReference type="InterPro" id="IPR027417">
    <property type="entry name" value="P-loop_NTPase"/>
</dbReference>
<evidence type="ECO:0000256" key="3">
    <source>
        <dbReference type="ARBA" id="ARBA00004536"/>
    </source>
</evidence>
<gene>
    <name evidence="21" type="ORF">NDU88_004354</name>
</gene>
<dbReference type="SMART" id="SM00129">
    <property type="entry name" value="KISc"/>
    <property type="match status" value="1"/>
</dbReference>
<evidence type="ECO:0000256" key="5">
    <source>
        <dbReference type="ARBA" id="ARBA00022553"/>
    </source>
</evidence>
<dbReference type="GO" id="GO:0005813">
    <property type="term" value="C:centrosome"/>
    <property type="evidence" value="ECO:0007669"/>
    <property type="project" value="UniProtKB-SubCell"/>
</dbReference>
<dbReference type="InterPro" id="IPR027640">
    <property type="entry name" value="Kinesin-like_fam"/>
</dbReference>
<dbReference type="Gene3D" id="3.40.850.10">
    <property type="entry name" value="Kinesin motor domain"/>
    <property type="match status" value="1"/>
</dbReference>
<dbReference type="EMBL" id="JANPWB010000004">
    <property type="protein sequence ID" value="KAJ1195071.1"/>
    <property type="molecule type" value="Genomic_DNA"/>
</dbReference>
<evidence type="ECO:0000256" key="11">
    <source>
        <dbReference type="ARBA" id="ARBA00023136"/>
    </source>
</evidence>
<feature type="region of interest" description="Disordered" evidence="19">
    <location>
        <begin position="1"/>
        <end position="55"/>
    </location>
</feature>
<evidence type="ECO:0000256" key="2">
    <source>
        <dbReference type="ARBA" id="ARBA00004300"/>
    </source>
</evidence>
<evidence type="ECO:0000256" key="15">
    <source>
        <dbReference type="ARBA" id="ARBA00060102"/>
    </source>
</evidence>
<name>A0AAV7V385_PLEWA</name>
<evidence type="ECO:0000256" key="8">
    <source>
        <dbReference type="ARBA" id="ARBA00022840"/>
    </source>
</evidence>
<dbReference type="FunFam" id="3.40.850.10:FF:000022">
    <property type="entry name" value="Kinesin-like protein"/>
    <property type="match status" value="1"/>
</dbReference>
<dbReference type="PROSITE" id="PS00411">
    <property type="entry name" value="KINESIN_MOTOR_1"/>
    <property type="match status" value="1"/>
</dbReference>
<dbReference type="Proteomes" id="UP001066276">
    <property type="component" value="Chromosome 2_2"/>
</dbReference>
<feature type="compositionally biased region" description="Low complexity" evidence="19">
    <location>
        <begin position="99"/>
        <end position="115"/>
    </location>
</feature>
<feature type="coiled-coil region" evidence="18">
    <location>
        <begin position="291"/>
        <end position="465"/>
    </location>
</feature>
<evidence type="ECO:0000256" key="12">
    <source>
        <dbReference type="ARBA" id="ARBA00023175"/>
    </source>
</evidence>
<comment type="subcellular location">
    <subcellularLocation>
        <location evidence="3">Cell junction</location>
        <location evidence="3">Adherens junction</location>
    </subcellularLocation>
    <subcellularLocation>
        <location evidence="2">Cytoplasm</location>
        <location evidence="2">Cytoskeleton</location>
        <location evidence="2">Microtubule organizing center</location>
        <location evidence="2">Centrosome</location>
    </subcellularLocation>
    <subcellularLocation>
        <location evidence="1">Cytoplasmic vesicle membrane</location>
        <topology evidence="1">Peripheral membrane protein</topology>
    </subcellularLocation>
</comment>
<dbReference type="CDD" id="cd01366">
    <property type="entry name" value="KISc_C_terminal"/>
    <property type="match status" value="1"/>
</dbReference>
<dbReference type="GO" id="GO:0030659">
    <property type="term" value="C:cytoplasmic vesicle membrane"/>
    <property type="evidence" value="ECO:0007669"/>
    <property type="project" value="UniProtKB-SubCell"/>
</dbReference>
<dbReference type="SUPFAM" id="SSF52540">
    <property type="entry name" value="P-loop containing nucleoside triphosphate hydrolases"/>
    <property type="match status" value="1"/>
</dbReference>
<dbReference type="GO" id="GO:0005912">
    <property type="term" value="C:adherens junction"/>
    <property type="evidence" value="ECO:0007669"/>
    <property type="project" value="UniProtKB-SubCell"/>
</dbReference>
<keyword evidence="6" id="KW-0493">Microtubule</keyword>
<evidence type="ECO:0000256" key="1">
    <source>
        <dbReference type="ARBA" id="ARBA00004284"/>
    </source>
</evidence>
<keyword evidence="11" id="KW-0472">Membrane</keyword>
<keyword evidence="10 18" id="KW-0175">Coiled coil</keyword>
<evidence type="ECO:0000256" key="17">
    <source>
        <dbReference type="PROSITE-ProRule" id="PRU00283"/>
    </source>
</evidence>
<dbReference type="InterPro" id="IPR001752">
    <property type="entry name" value="Kinesin_motor_dom"/>
</dbReference>
<keyword evidence="8 17" id="KW-0067">ATP-binding</keyword>
<evidence type="ECO:0000256" key="10">
    <source>
        <dbReference type="ARBA" id="ARBA00023054"/>
    </source>
</evidence>
<feature type="binding site" evidence="17">
    <location>
        <begin position="743"/>
        <end position="750"/>
    </location>
    <ligand>
        <name>ATP</name>
        <dbReference type="ChEBI" id="CHEBI:30616"/>
    </ligand>
</feature>
<keyword evidence="4" id="KW-0963">Cytoplasm</keyword>
<comment type="function">
    <text evidence="15">Minus-end microtubule-dependent motor protein. Involved in apically targeted transport. Required for zonula adherens maintenance.</text>
</comment>
<sequence>MSRVHSAGCAPRIRGGALRPSGTAAVGFREECNPADLAPVREPRPTGSEPSRRIRTSFPLYEWILDKGCAFGSGAKEEPGEDEEGQPPDPPDPSDHTRGSNPSSTKSKTTKNGKPPCEDVWAELAELDSSSESDRGRGTDDEEESELECGSLGDATTPLTEFLSFKQEAARGKASTLDKESLNGKLPPSPLISVMSHLISFLEHYSQMQRLQEKALEYRGALRKEESRRRKQLSVLKRAYRQRMRDKLSLIENLESTISEQQNVMEKMHSGMMLPSPCGMYPASPVSPVGIHSLVESISALQGERNRLAEEIVGLRREMEDGEKEKQQLAGNFSLQIQELKRKIQEREDELTQLRAEMGVTDSEKRIQNLTVENEGLKQSLSVTQGLLEQLATVSAQPSALLVKENEDLRTKVQQLESSLQQKVEQLVRLEAQIDTLQWRKEDEVRRLDEKIRGLQLHLDAERARPPDVQYVTKMVEVESPVTLKSLAEAEERNHILMEQLSSQGSRCHRLEEQLKGSEGLTSSLRLKISSYEAEIQKIREELLQEISHLEAEKEEAIKEASECSEQHLDQLREQFSGVQRRLSTLQPFVKTMKTNYNSLRSQVKNFSEFYEAAIKEARRQICSAVTEVSHANKDLLQKYQREVLLRKKYHDQLVELKGNIRVLCRIKPLTEADRTEGTTATTVTTDLSDDTKVGVFYKGKERAFDLDKVFLPHVTQEEVFLEIEPVVMSCMNGYNVCIFAYGQTGSGKTYTMEGVPENPGINQRALQALYKEMEARAGLWKYSVTLSMVEIYNEVIRDLLGKDGQEKLDIKLLPDGSGQLHVPGLTSVVVNSFSHIKKILQVGRRNRATFCTNMNERSSRSHALLTVTITGTDLTQGTTTSGKLNLVDLAGSERVWKSGAEGERLKEAQNINKSLLALGEVIQALRAKQGHVPFRNSKLTYLLQDSLGKGNKTVMMVQISSLEGNVGETVCSLKFAQRVCKVELGPASRKIDLHTAYPDL</sequence>
<evidence type="ECO:0000256" key="9">
    <source>
        <dbReference type="ARBA" id="ARBA00022949"/>
    </source>
</evidence>
<evidence type="ECO:0000256" key="19">
    <source>
        <dbReference type="SAM" id="MobiDB-lite"/>
    </source>
</evidence>
<feature type="domain" description="Kinesin motor" evidence="20">
    <location>
        <begin position="660"/>
        <end position="983"/>
    </location>
</feature>
<evidence type="ECO:0000256" key="16">
    <source>
        <dbReference type="ARBA" id="ARBA00073326"/>
    </source>
</evidence>
<keyword evidence="5" id="KW-0597">Phosphoprotein</keyword>
<evidence type="ECO:0000256" key="7">
    <source>
        <dbReference type="ARBA" id="ARBA00022741"/>
    </source>
</evidence>
<evidence type="ECO:0000256" key="13">
    <source>
        <dbReference type="ARBA" id="ARBA00023212"/>
    </source>
</evidence>
<reference evidence="21" key="1">
    <citation type="journal article" date="2022" name="bioRxiv">
        <title>Sequencing and chromosome-scale assembly of the giantPleurodeles waltlgenome.</title>
        <authorList>
            <person name="Brown T."/>
            <person name="Elewa A."/>
            <person name="Iarovenko S."/>
            <person name="Subramanian E."/>
            <person name="Araus A.J."/>
            <person name="Petzold A."/>
            <person name="Susuki M."/>
            <person name="Suzuki K.-i.T."/>
            <person name="Hayashi T."/>
            <person name="Toyoda A."/>
            <person name="Oliveira C."/>
            <person name="Osipova E."/>
            <person name="Leigh N.D."/>
            <person name="Simon A."/>
            <person name="Yun M.H."/>
        </authorList>
    </citation>
    <scope>NUCLEOTIDE SEQUENCE</scope>
    <source>
        <strain evidence="21">20211129_DDA</strain>
        <tissue evidence="21">Liver</tissue>
    </source>
</reference>
<dbReference type="PANTHER" id="PTHR47972:SF43">
    <property type="entry name" value="KINESIN-LIKE PROTEIN"/>
    <property type="match status" value="1"/>
</dbReference>
<keyword evidence="14" id="KW-0968">Cytoplasmic vesicle</keyword>
<dbReference type="GO" id="GO:0003777">
    <property type="term" value="F:microtubule motor activity"/>
    <property type="evidence" value="ECO:0007669"/>
    <property type="project" value="InterPro"/>
</dbReference>